<name>A0ABQ1HQP6_9FLAO</name>
<evidence type="ECO:0000256" key="2">
    <source>
        <dbReference type="SAM" id="SignalP"/>
    </source>
</evidence>
<organism evidence="3 4">
    <name type="scientific">Flavobacterium palustre</name>
    <dbReference type="NCBI Taxonomy" id="1476463"/>
    <lineage>
        <taxon>Bacteria</taxon>
        <taxon>Pseudomonadati</taxon>
        <taxon>Bacteroidota</taxon>
        <taxon>Flavobacteriia</taxon>
        <taxon>Flavobacteriales</taxon>
        <taxon>Flavobacteriaceae</taxon>
        <taxon>Flavobacterium</taxon>
    </lineage>
</organism>
<proteinExistence type="predicted"/>
<protein>
    <recommendedName>
        <fullName evidence="5">YXWGXW repeat-containing protein</fullName>
    </recommendedName>
</protein>
<reference evidence="4" key="1">
    <citation type="journal article" date="2019" name="Int. J. Syst. Evol. Microbiol.">
        <title>The Global Catalogue of Microorganisms (GCM) 10K type strain sequencing project: providing services to taxonomists for standard genome sequencing and annotation.</title>
        <authorList>
            <consortium name="The Broad Institute Genomics Platform"/>
            <consortium name="The Broad Institute Genome Sequencing Center for Infectious Disease"/>
            <person name="Wu L."/>
            <person name="Ma J."/>
        </authorList>
    </citation>
    <scope>NUCLEOTIDE SEQUENCE [LARGE SCALE GENOMIC DNA]</scope>
    <source>
        <strain evidence="4">CGMCC 1.12811</strain>
    </source>
</reference>
<dbReference type="EMBL" id="BMGA01000008">
    <property type="protein sequence ID" value="GGA85339.1"/>
    <property type="molecule type" value="Genomic_DNA"/>
</dbReference>
<feature type="compositionally biased region" description="Basic and acidic residues" evidence="1">
    <location>
        <begin position="139"/>
        <end position="163"/>
    </location>
</feature>
<keyword evidence="2" id="KW-0732">Signal</keyword>
<feature type="region of interest" description="Disordered" evidence="1">
    <location>
        <begin position="138"/>
        <end position="170"/>
    </location>
</feature>
<evidence type="ECO:0008006" key="5">
    <source>
        <dbReference type="Google" id="ProtNLM"/>
    </source>
</evidence>
<dbReference type="Proteomes" id="UP000658793">
    <property type="component" value="Unassembled WGS sequence"/>
</dbReference>
<evidence type="ECO:0000313" key="3">
    <source>
        <dbReference type="EMBL" id="GGA85339.1"/>
    </source>
</evidence>
<sequence length="170" mass="20437">MRTLKLIATGIILFAASTSQAQVSVNVNIGAPAVVVRPAWVPQNHVNVDFYYIPEIEAYYDVNASLYVYLNHGNWVRTRYVPVQYRNCDLNRAHRIALRGYHGNRPYAYFNNHTVRYYDNRNYPRYAEGRRYNNYRYADNYKSRDRYDRDDRDDRDDRRDRGNHYGHRNR</sequence>
<evidence type="ECO:0000313" key="4">
    <source>
        <dbReference type="Proteomes" id="UP000658793"/>
    </source>
</evidence>
<keyword evidence="4" id="KW-1185">Reference proteome</keyword>
<evidence type="ECO:0000256" key="1">
    <source>
        <dbReference type="SAM" id="MobiDB-lite"/>
    </source>
</evidence>
<feature type="chain" id="PRO_5045240810" description="YXWGXW repeat-containing protein" evidence="2">
    <location>
        <begin position="22"/>
        <end position="170"/>
    </location>
</feature>
<dbReference type="RefSeq" id="WP_188495001.1">
    <property type="nucleotide sequence ID" value="NZ_BMGA01000008.1"/>
</dbReference>
<comment type="caution">
    <text evidence="3">The sequence shown here is derived from an EMBL/GenBank/DDBJ whole genome shotgun (WGS) entry which is preliminary data.</text>
</comment>
<accession>A0ABQ1HQP6</accession>
<feature type="signal peptide" evidence="2">
    <location>
        <begin position="1"/>
        <end position="21"/>
    </location>
</feature>
<gene>
    <name evidence="3" type="ORF">GCM10008015_27610</name>
</gene>